<name>A0A6I0F007_9FIRM</name>
<keyword evidence="3" id="KW-0812">Transmembrane</keyword>
<keyword evidence="6" id="KW-1185">Reference proteome</keyword>
<comment type="similarity">
    <text evidence="1">Belongs to the bacterial solute-binding protein 8 family.</text>
</comment>
<feature type="compositionally biased region" description="Low complexity" evidence="2">
    <location>
        <begin position="41"/>
        <end position="54"/>
    </location>
</feature>
<feature type="domain" description="Fe/B12 periplasmic-binding" evidence="4">
    <location>
        <begin position="120"/>
        <end position="393"/>
    </location>
</feature>
<proteinExistence type="inferred from homology"/>
<evidence type="ECO:0000256" key="1">
    <source>
        <dbReference type="ARBA" id="ARBA00008814"/>
    </source>
</evidence>
<comment type="caution">
    <text evidence="5">The sequence shown here is derived from an EMBL/GenBank/DDBJ whole genome shotgun (WGS) entry which is preliminary data.</text>
</comment>
<evidence type="ECO:0000313" key="5">
    <source>
        <dbReference type="EMBL" id="KAB3533458.1"/>
    </source>
</evidence>
<keyword evidence="3" id="KW-0472">Membrane</keyword>
<feature type="region of interest" description="Disordered" evidence="2">
    <location>
        <begin position="41"/>
        <end position="68"/>
    </location>
</feature>
<dbReference type="PROSITE" id="PS50983">
    <property type="entry name" value="FE_B12_PBP"/>
    <property type="match status" value="1"/>
</dbReference>
<gene>
    <name evidence="5" type="ORF">F8154_10680</name>
</gene>
<keyword evidence="3" id="KW-1133">Transmembrane helix</keyword>
<evidence type="ECO:0000313" key="6">
    <source>
        <dbReference type="Proteomes" id="UP000432715"/>
    </source>
</evidence>
<dbReference type="OrthoDB" id="9816357at2"/>
<evidence type="ECO:0000256" key="3">
    <source>
        <dbReference type="SAM" id="Phobius"/>
    </source>
</evidence>
<dbReference type="EMBL" id="WBZC01000040">
    <property type="protein sequence ID" value="KAB3533458.1"/>
    <property type="molecule type" value="Genomic_DNA"/>
</dbReference>
<dbReference type="InterPro" id="IPR050902">
    <property type="entry name" value="ABC_Transporter_SBP"/>
</dbReference>
<dbReference type="PANTHER" id="PTHR30535">
    <property type="entry name" value="VITAMIN B12-BINDING PROTEIN"/>
    <property type="match status" value="1"/>
</dbReference>
<organism evidence="5 6">
    <name type="scientific">Alkaliphilus pronyensis</name>
    <dbReference type="NCBI Taxonomy" id="1482732"/>
    <lineage>
        <taxon>Bacteria</taxon>
        <taxon>Bacillati</taxon>
        <taxon>Bacillota</taxon>
        <taxon>Clostridia</taxon>
        <taxon>Peptostreptococcales</taxon>
        <taxon>Natronincolaceae</taxon>
        <taxon>Alkaliphilus</taxon>
    </lineage>
</organism>
<feature type="transmembrane region" description="Helical" evidence="3">
    <location>
        <begin position="21"/>
        <end position="37"/>
    </location>
</feature>
<dbReference type="Pfam" id="PF01497">
    <property type="entry name" value="Peripla_BP_2"/>
    <property type="match status" value="1"/>
</dbReference>
<protein>
    <submittedName>
        <fullName evidence="5">ABC transporter substrate-binding protein</fullName>
    </submittedName>
</protein>
<dbReference type="Gene3D" id="3.40.50.1980">
    <property type="entry name" value="Nitrogenase molybdenum iron protein domain"/>
    <property type="match status" value="2"/>
</dbReference>
<dbReference type="SUPFAM" id="SSF53807">
    <property type="entry name" value="Helical backbone' metal receptor"/>
    <property type="match status" value="1"/>
</dbReference>
<dbReference type="Proteomes" id="UP000432715">
    <property type="component" value="Unassembled WGS sequence"/>
</dbReference>
<dbReference type="AlphaFoldDB" id="A0A6I0F007"/>
<evidence type="ECO:0000259" key="4">
    <source>
        <dbReference type="PROSITE" id="PS50983"/>
    </source>
</evidence>
<evidence type="ECO:0000256" key="2">
    <source>
        <dbReference type="SAM" id="MobiDB-lite"/>
    </source>
</evidence>
<accession>A0A6I0F007</accession>
<sequence length="393" mass="43999">MKQRTSFKLIHFKGEDNMKKILLLVLIGLLSMSMIIGCGSENTTNDETNENQTEANGEKDKDTEETNEETAVETTKFAGKISFKEVAGKVTLDLKNSAPEISEKYDVLFKKFSQLGTFENSAIGAASTANLFYELGIDFIAAPQTKTLHNDLVARQKTIEEFSRENNDILNIGSSMSPNTEALIELQPDIFIFPDTLLGLKERYKYIEEANIEIFPLYQSEYTDIFVILQAILDTTDTSDEKIYEIFKNAKEVIEEANSLTAEAKEEKTVAVLYIKGEPRILEDGMPVIKIAEDLGMINVLAGAEASELSPEVLIDKDPDYIIYYAHGDGDVEALNTFTKELEDENGKYRSLKAVKDGNYIPLGNENYSSFSSVDLRVIEVIKQIVETTYGEE</sequence>
<dbReference type="GO" id="GO:0071281">
    <property type="term" value="P:cellular response to iron ion"/>
    <property type="evidence" value="ECO:0007669"/>
    <property type="project" value="TreeGrafter"/>
</dbReference>
<dbReference type="PANTHER" id="PTHR30535:SF34">
    <property type="entry name" value="MOLYBDATE-BINDING PROTEIN MOLA"/>
    <property type="match status" value="1"/>
</dbReference>
<dbReference type="InterPro" id="IPR002491">
    <property type="entry name" value="ABC_transptr_periplasmic_BD"/>
</dbReference>
<reference evidence="5 6" key="1">
    <citation type="submission" date="2019-10" db="EMBL/GenBank/DDBJ databases">
        <title>Alkaliphilus serpentinus sp. nov. and Alkaliphilus pronyensis sp. nov., two novel anaerobic alkaliphilic species isolated from the serpentinized-hosted hydrothermal field of the Prony Bay (New Caledonia).</title>
        <authorList>
            <person name="Postec A."/>
        </authorList>
    </citation>
    <scope>NUCLEOTIDE SEQUENCE [LARGE SCALE GENOMIC DNA]</scope>
    <source>
        <strain evidence="5 6">LacV</strain>
    </source>
</reference>